<dbReference type="KEGG" id="sbae:DSM104329_03960"/>
<evidence type="ECO:0000256" key="5">
    <source>
        <dbReference type="ARBA" id="ARBA00023136"/>
    </source>
</evidence>
<proteinExistence type="predicted"/>
<dbReference type="PANTHER" id="PTHR30474:SF14">
    <property type="entry name" value="CELL CYCLE PROTEIN"/>
    <property type="match status" value="1"/>
</dbReference>
<dbReference type="GO" id="GO:0005886">
    <property type="term" value="C:plasma membrane"/>
    <property type="evidence" value="ECO:0007669"/>
    <property type="project" value="TreeGrafter"/>
</dbReference>
<keyword evidence="3" id="KW-0133">Cell shape</keyword>
<dbReference type="InterPro" id="IPR001182">
    <property type="entry name" value="FtsW/RodA"/>
</dbReference>
<dbReference type="GO" id="GO:0015648">
    <property type="term" value="F:lipid-linked peptidoglycan transporter activity"/>
    <property type="evidence" value="ECO:0007669"/>
    <property type="project" value="TreeGrafter"/>
</dbReference>
<dbReference type="Pfam" id="PF01098">
    <property type="entry name" value="FTSW_RODA_SPOVE"/>
    <property type="match status" value="1"/>
</dbReference>
<feature type="transmembrane region" description="Helical" evidence="8">
    <location>
        <begin position="99"/>
        <end position="118"/>
    </location>
</feature>
<keyword evidence="5 8" id="KW-0472">Membrane</keyword>
<evidence type="ECO:0000256" key="8">
    <source>
        <dbReference type="SAM" id="Phobius"/>
    </source>
</evidence>
<dbReference type="InterPro" id="IPR011923">
    <property type="entry name" value="RodA/MrdB"/>
</dbReference>
<dbReference type="GO" id="GO:0032153">
    <property type="term" value="C:cell division site"/>
    <property type="evidence" value="ECO:0007669"/>
    <property type="project" value="TreeGrafter"/>
</dbReference>
<name>A0A9E7C2K5_9ACTN</name>
<dbReference type="InterPro" id="IPR018365">
    <property type="entry name" value="Cell_cycle_FtsW-rel_CS"/>
</dbReference>
<feature type="transmembrane region" description="Helical" evidence="8">
    <location>
        <begin position="187"/>
        <end position="205"/>
    </location>
</feature>
<dbReference type="AlphaFoldDB" id="A0A9E7C2K5"/>
<evidence type="ECO:0000313" key="10">
    <source>
        <dbReference type="Proteomes" id="UP001162834"/>
    </source>
</evidence>
<dbReference type="PROSITE" id="PS00428">
    <property type="entry name" value="FTSW_RODA_SPOVE"/>
    <property type="match status" value="1"/>
</dbReference>
<organism evidence="9 10">
    <name type="scientific">Capillimicrobium parvum</name>
    <dbReference type="NCBI Taxonomy" id="2884022"/>
    <lineage>
        <taxon>Bacteria</taxon>
        <taxon>Bacillati</taxon>
        <taxon>Actinomycetota</taxon>
        <taxon>Thermoleophilia</taxon>
        <taxon>Solirubrobacterales</taxon>
        <taxon>Capillimicrobiaceae</taxon>
        <taxon>Capillimicrobium</taxon>
    </lineage>
</organism>
<feature type="transmembrane region" description="Helical" evidence="8">
    <location>
        <begin position="212"/>
        <end position="234"/>
    </location>
</feature>
<dbReference type="GO" id="GO:0008360">
    <property type="term" value="P:regulation of cell shape"/>
    <property type="evidence" value="ECO:0007669"/>
    <property type="project" value="UniProtKB-KW"/>
</dbReference>
<evidence type="ECO:0000256" key="3">
    <source>
        <dbReference type="ARBA" id="ARBA00022960"/>
    </source>
</evidence>
<evidence type="ECO:0000256" key="6">
    <source>
        <dbReference type="ARBA" id="ARBA00044770"/>
    </source>
</evidence>
<gene>
    <name evidence="9" type="primary">mrdB</name>
    <name evidence="9" type="ORF">DSM104329_03960</name>
</gene>
<evidence type="ECO:0000256" key="1">
    <source>
        <dbReference type="ARBA" id="ARBA00004141"/>
    </source>
</evidence>
<feature type="transmembrane region" description="Helical" evidence="8">
    <location>
        <begin position="164"/>
        <end position="181"/>
    </location>
</feature>
<comment type="subcellular location">
    <subcellularLocation>
        <location evidence="1">Membrane</location>
        <topology evidence="1">Multi-pass membrane protein</topology>
    </subcellularLocation>
</comment>
<dbReference type="GO" id="GO:0051301">
    <property type="term" value="P:cell division"/>
    <property type="evidence" value="ECO:0007669"/>
    <property type="project" value="InterPro"/>
</dbReference>
<feature type="transmembrane region" description="Helical" evidence="8">
    <location>
        <begin position="370"/>
        <end position="391"/>
    </location>
</feature>
<feature type="transmembrane region" description="Helical" evidence="8">
    <location>
        <begin position="130"/>
        <end position="152"/>
    </location>
</feature>
<feature type="transmembrane region" description="Helical" evidence="8">
    <location>
        <begin position="68"/>
        <end position="87"/>
    </location>
</feature>
<dbReference type="Proteomes" id="UP001162834">
    <property type="component" value="Chromosome"/>
</dbReference>
<evidence type="ECO:0000313" key="9">
    <source>
        <dbReference type="EMBL" id="UGS37543.1"/>
    </source>
</evidence>
<evidence type="ECO:0000256" key="2">
    <source>
        <dbReference type="ARBA" id="ARBA00022692"/>
    </source>
</evidence>
<keyword evidence="9" id="KW-0328">Glycosyltransferase</keyword>
<evidence type="ECO:0000256" key="4">
    <source>
        <dbReference type="ARBA" id="ARBA00022989"/>
    </source>
</evidence>
<keyword evidence="4 8" id="KW-1133">Transmembrane helix</keyword>
<keyword evidence="9" id="KW-0808">Transferase</keyword>
<sequence>MSTAATPIREPGGDPPPRATAGAALGHLSLRLPFDPLLLLATLGLLACSFVVLNAATREDIAGSPGYFLHRQMIFAGVGLFGMIVLARVDYSRFRELTWGLYGVLWVIIVANLVLGASTLGAQRAIQLPFFQFQASELGKVLLILALSGFIVGRSRRIGERDTTARVMLLMLAPAFFVIAQPDLGSGLVYIVIAFALLYVAGAPWRHFAGLFALMAIAVTIALVAAPAAGVQVLKPYQVDRLTSFLSPSDNAADEGYQQNQSKIAIGAGQKTGRGDNATQTKLNFLPEHHTDFIFAVVGERWGFVGCALVLSLYALLIWRSLRILTMAKNLYGALVAGGVLAMLMFQVFVNVGMNLGIMPITGITLPLLSYGGSSVITTLLALGLLHSIYVQGRMAAAFKSRTIL</sequence>
<dbReference type="PANTHER" id="PTHR30474">
    <property type="entry name" value="CELL CYCLE PROTEIN"/>
    <property type="match status" value="1"/>
</dbReference>
<protein>
    <recommendedName>
        <fullName evidence="6">peptidoglycan glycosyltransferase</fullName>
        <ecNumber evidence="6">2.4.99.28</ecNumber>
    </recommendedName>
</protein>
<evidence type="ECO:0000256" key="7">
    <source>
        <dbReference type="ARBA" id="ARBA00049902"/>
    </source>
</evidence>
<keyword evidence="10" id="KW-1185">Reference proteome</keyword>
<keyword evidence="2 8" id="KW-0812">Transmembrane</keyword>
<feature type="transmembrane region" description="Helical" evidence="8">
    <location>
        <begin position="302"/>
        <end position="319"/>
    </location>
</feature>
<dbReference type="GO" id="GO:0008955">
    <property type="term" value="F:peptidoglycan glycosyltransferase activity"/>
    <property type="evidence" value="ECO:0007669"/>
    <property type="project" value="UniProtKB-EC"/>
</dbReference>
<dbReference type="NCBIfam" id="TIGR02210">
    <property type="entry name" value="rodA_shape"/>
    <property type="match status" value="1"/>
</dbReference>
<reference evidence="9" key="1">
    <citation type="journal article" date="2022" name="Int. J. Syst. Evol. Microbiol.">
        <title>Pseudomonas aegrilactucae sp. nov. and Pseudomonas morbosilactucae sp. nov., pathogens causing bacterial rot of lettuce in Japan.</title>
        <authorList>
            <person name="Sawada H."/>
            <person name="Fujikawa T."/>
            <person name="Satou M."/>
        </authorList>
    </citation>
    <scope>NUCLEOTIDE SEQUENCE</scope>
    <source>
        <strain evidence="9">0166_1</strain>
    </source>
</reference>
<dbReference type="RefSeq" id="WP_259311594.1">
    <property type="nucleotide sequence ID" value="NZ_CP087164.1"/>
</dbReference>
<comment type="catalytic activity">
    <reaction evidence="7">
        <text>[GlcNAc-(1-&gt;4)-Mur2Ac(oyl-L-Ala-gamma-D-Glu-L-Lys-D-Ala-D-Ala)](n)-di-trans,octa-cis-undecaprenyl diphosphate + beta-D-GlcNAc-(1-&gt;4)-Mur2Ac(oyl-L-Ala-gamma-D-Glu-L-Lys-D-Ala-D-Ala)-di-trans,octa-cis-undecaprenyl diphosphate = [GlcNAc-(1-&gt;4)-Mur2Ac(oyl-L-Ala-gamma-D-Glu-L-Lys-D-Ala-D-Ala)](n+1)-di-trans,octa-cis-undecaprenyl diphosphate + di-trans,octa-cis-undecaprenyl diphosphate + H(+)</text>
        <dbReference type="Rhea" id="RHEA:23708"/>
        <dbReference type="Rhea" id="RHEA-COMP:9602"/>
        <dbReference type="Rhea" id="RHEA-COMP:9603"/>
        <dbReference type="ChEBI" id="CHEBI:15378"/>
        <dbReference type="ChEBI" id="CHEBI:58405"/>
        <dbReference type="ChEBI" id="CHEBI:60033"/>
        <dbReference type="ChEBI" id="CHEBI:78435"/>
        <dbReference type="EC" id="2.4.99.28"/>
    </reaction>
</comment>
<dbReference type="EMBL" id="CP087164">
    <property type="protein sequence ID" value="UGS37543.1"/>
    <property type="molecule type" value="Genomic_DNA"/>
</dbReference>
<feature type="transmembrane region" description="Helical" evidence="8">
    <location>
        <begin position="331"/>
        <end position="350"/>
    </location>
</feature>
<feature type="transmembrane region" description="Helical" evidence="8">
    <location>
        <begin position="37"/>
        <end position="56"/>
    </location>
</feature>
<accession>A0A9E7C2K5</accession>
<dbReference type="EC" id="2.4.99.28" evidence="6"/>